<dbReference type="GO" id="GO:0035438">
    <property type="term" value="F:cyclic-di-GMP binding"/>
    <property type="evidence" value="ECO:0007669"/>
    <property type="project" value="InterPro"/>
</dbReference>
<dbReference type="InterPro" id="IPR001173">
    <property type="entry name" value="Glyco_trans_2-like"/>
</dbReference>
<evidence type="ECO:0000259" key="14">
    <source>
        <dbReference type="Pfam" id="PF07238"/>
    </source>
</evidence>
<dbReference type="PATRIC" id="fig|158500.4.peg.2270"/>
<organism evidence="15 16">
    <name type="scientific">Novosphingobium resinovorum</name>
    <dbReference type="NCBI Taxonomy" id="158500"/>
    <lineage>
        <taxon>Bacteria</taxon>
        <taxon>Pseudomonadati</taxon>
        <taxon>Pseudomonadota</taxon>
        <taxon>Alphaproteobacteria</taxon>
        <taxon>Sphingomonadales</taxon>
        <taxon>Sphingomonadaceae</taxon>
        <taxon>Novosphingobium</taxon>
    </lineage>
</organism>
<dbReference type="InterPro" id="IPR005150">
    <property type="entry name" value="Cellulose_synth"/>
</dbReference>
<dbReference type="InterPro" id="IPR029044">
    <property type="entry name" value="Nucleotide-diphossugar_trans"/>
</dbReference>
<feature type="transmembrane region" description="Helical" evidence="11">
    <location>
        <begin position="14"/>
        <end position="32"/>
    </location>
</feature>
<sequence length="1492" mass="162712">MIEKLAARVLDNRLARYASVAVIIGIAAVVIGVPLDGTAQWVCAGVTMAGALVMRRIKGRMGAVALGILAVLVSTRYLFWRTTQTIAFNTPLEFLFGGVLYLAELYAWVILLLGFLQTTWPLDRPVIEPEGEPDTWPTVDIYIPTYNESLEIVRNTVFAAMDLDYPVDRYRVFILDDGKRPEFRAFAKEAGCGYITRDNNLHAKAGNLNAAMKKTDGELIAIFDCDHVPTRAFLQLTVGWFQQDPRLALIQTPHHMYSPDPVQRNLAQTMGDMPGEGDLFYGPVQGGNDLWNATFFCGSCAIIRREALMETNGFAGETVTEDAHTALKLQRTGWNTAYISARLSAGLATERLVLHVGQRIRWARGMTQILRIDNPLLGRGLTWQQRLCYLNAMMHFQYPVPRIVFLTSPLAYLIFGQNIIQASAGLIFAYALPHLFCSSVANEKTQGGWRRPYWGEVYETILAFHLVKPTVMTWFQPRKGKFNVTDKGSLLDQTYFDWAIVKPHLICIGFVILGITMAVVKWAFFPYMFNIQTDTLVLNVAWALFSLAILLAAVSVARETRQERVDIRIPVQLPVTAYLASGHTVPAETIDISMGGAALCLPEELPTKDRTVSHITMAMGDEVLSIPVTTMRTNQRNSYVRFEKLDILAGRHLVRAVMGRADAWQPWGPPAMVGTARSFGDILRVDMVTLKRMLRLNFAERRQMKAANAAKRAAMAKAAKEAEKNDPKSAKGKGGLPLAKAAMLAGAVALGAAGLLFGTSEVHAQPTAKAPETAASAANPGVANTSGMSERLTLKDLRVSQPIRLRGTQGEMGIPFGMRQDRIATGAVLRLQMAWSPSMLDDLSQLVVIVNGEVAQTVPLTRANAAGQVLEVPVNPALLLPGDNQLNLRLIGHYARDCEDPFHSSLWANISNTRSWFDFSYQPLTFGPDLSRLPLPFFDKGQNVPLRMPFVFATQPRAGELQAAAATASWLGSLASYRGFSFQPVVGSIPRGNAIVFLKGTQGIPGLDIAPAGGPVAAALRNPNDPNGTLLVIMGRNDEDLRLAAAAVALGRGVFGGQRMSFDGVRIPAWPRYGAVRWLTTDKPVELGSIMEPYALQGMGIPPGPLTTRFRVAPDLFFWPREGGKLNLGYRYPVAQWLDKRASRLDVSINGQYLKTLPLGAAWWSQLFGPAGAKSADSNATVTLPRYNLFGQNELTYDYNLLIADKKKCTGTLPDNVRVSVDPKSTIDLTSAYHAIMMPDLATFAGAGFPFTASPDLAQTTVVVAPNPSMASVQAFLTLMGRFGDSTGVPVTAVTVTSSIDGDALASQDVLVIGGTALAEADMFADAPVRYENGRLRVSERSPLQYVTALFGGSQENDPMAAAPVVYNAQGFSGIVSFQSPYASDRTVVALLSDDGAALPALVDGMADVKINAAIQGDLAVTRGDGMTSFALSNRYWVGSLPIWMKLAYYVSQRPMMLGVFTLLLALALAGPAYIFFRRQAQKRLARQDDHA</sequence>
<protein>
    <recommendedName>
        <fullName evidence="11">Cellulose synthase catalytic subunit [UDP-forming]</fullName>
        <ecNumber evidence="11">2.4.1.12</ecNumber>
    </recommendedName>
</protein>
<dbReference type="STRING" id="158500.BES08_13005"/>
<proteinExistence type="predicted"/>
<keyword evidence="6 11" id="KW-0812">Transmembrane</keyword>
<dbReference type="GO" id="GO:0006011">
    <property type="term" value="P:UDP-alpha-D-glucose metabolic process"/>
    <property type="evidence" value="ECO:0007669"/>
    <property type="project" value="InterPro"/>
</dbReference>
<evidence type="ECO:0000259" key="13">
    <source>
        <dbReference type="Pfam" id="PF00535"/>
    </source>
</evidence>
<keyword evidence="4 11" id="KW-0328">Glycosyltransferase</keyword>
<dbReference type="eggNOG" id="COG1215">
    <property type="taxonomic scope" value="Bacteria"/>
</dbReference>
<comment type="pathway">
    <text evidence="11">Glycan metabolism; bacterial cellulose biosynthesis.</text>
</comment>
<feature type="transmembrane region" description="Helical" evidence="11">
    <location>
        <begin position="505"/>
        <end position="524"/>
    </location>
</feature>
<evidence type="ECO:0000256" key="6">
    <source>
        <dbReference type="ARBA" id="ARBA00022692"/>
    </source>
</evidence>
<keyword evidence="9 11" id="KW-0472">Membrane</keyword>
<evidence type="ECO:0000256" key="8">
    <source>
        <dbReference type="ARBA" id="ARBA00022989"/>
    </source>
</evidence>
<dbReference type="GO" id="GO:0016760">
    <property type="term" value="F:cellulose synthase (UDP-forming) activity"/>
    <property type="evidence" value="ECO:0007669"/>
    <property type="project" value="UniProtKB-EC"/>
</dbReference>
<feature type="compositionally biased region" description="Low complexity" evidence="12">
    <location>
        <begin position="767"/>
        <end position="778"/>
    </location>
</feature>
<dbReference type="SUPFAM" id="SSF141371">
    <property type="entry name" value="PilZ domain-like"/>
    <property type="match status" value="1"/>
</dbReference>
<dbReference type="CDD" id="cd06421">
    <property type="entry name" value="CESA_CelA_like"/>
    <property type="match status" value="1"/>
</dbReference>
<evidence type="ECO:0000256" key="1">
    <source>
        <dbReference type="ARBA" id="ARBA00004429"/>
    </source>
</evidence>
<dbReference type="UniPathway" id="UPA00694"/>
<feature type="region of interest" description="Disordered" evidence="12">
    <location>
        <begin position="767"/>
        <end position="790"/>
    </location>
</feature>
<dbReference type="Gene3D" id="2.60.120.260">
    <property type="entry name" value="Galactose-binding domain-like"/>
    <property type="match status" value="2"/>
</dbReference>
<feature type="transmembrane region" description="Helical" evidence="11">
    <location>
        <begin position="1456"/>
        <end position="1477"/>
    </location>
</feature>
<accession>A0A031JZ08</accession>
<keyword evidence="2 11" id="KW-1003">Cell membrane</keyword>
<dbReference type="Pfam" id="PF03170">
    <property type="entry name" value="BcsB"/>
    <property type="match status" value="1"/>
</dbReference>
<dbReference type="InterPro" id="IPR003919">
    <property type="entry name" value="Cell_synth_A"/>
</dbReference>
<evidence type="ECO:0000256" key="4">
    <source>
        <dbReference type="ARBA" id="ARBA00022676"/>
    </source>
</evidence>
<dbReference type="GO" id="GO:0005886">
    <property type="term" value="C:plasma membrane"/>
    <property type="evidence" value="ECO:0007669"/>
    <property type="project" value="UniProtKB-SubCell"/>
</dbReference>
<dbReference type="EC" id="2.4.1.12" evidence="11"/>
<dbReference type="PRINTS" id="PR01439">
    <property type="entry name" value="CELLSNTHASEA"/>
</dbReference>
<evidence type="ECO:0000256" key="10">
    <source>
        <dbReference type="ARBA" id="ARBA00048682"/>
    </source>
</evidence>
<evidence type="ECO:0000313" key="15">
    <source>
        <dbReference type="EMBL" id="EZP82205.1"/>
    </source>
</evidence>
<dbReference type="InterPro" id="IPR009875">
    <property type="entry name" value="PilZ_domain"/>
</dbReference>
<keyword evidence="3 11" id="KW-0997">Cell inner membrane</keyword>
<comment type="function">
    <text evidence="11">Catalytic subunit of cellulose synthase. It polymerizes uridine 5'-diphosphate glucose to cellulose.</text>
</comment>
<comment type="subcellular location">
    <subcellularLocation>
        <location evidence="1">Cell inner membrane</location>
        <topology evidence="1">Multi-pass membrane protein</topology>
    </subcellularLocation>
</comment>
<keyword evidence="5 11" id="KW-0808">Transferase</keyword>
<evidence type="ECO:0000313" key="16">
    <source>
        <dbReference type="Proteomes" id="UP000024329"/>
    </source>
</evidence>
<evidence type="ECO:0000256" key="9">
    <source>
        <dbReference type="ARBA" id="ARBA00023136"/>
    </source>
</evidence>
<gene>
    <name evidence="15" type="ORF">BV97_02228</name>
</gene>
<dbReference type="InterPro" id="IPR018513">
    <property type="entry name" value="Cell_synthase_bac"/>
</dbReference>
<dbReference type="Proteomes" id="UP000024329">
    <property type="component" value="Unassembled WGS sequence"/>
</dbReference>
<feature type="transmembrane region" description="Helical" evidence="11">
    <location>
        <begin position="61"/>
        <end position="79"/>
    </location>
</feature>
<feature type="domain" description="Glycosyltransferase 2-like" evidence="13">
    <location>
        <begin position="141"/>
        <end position="309"/>
    </location>
</feature>
<dbReference type="EMBL" id="JFYZ01000010">
    <property type="protein sequence ID" value="EZP82205.1"/>
    <property type="molecule type" value="Genomic_DNA"/>
</dbReference>
<dbReference type="Pfam" id="PF03552">
    <property type="entry name" value="Cellulose_synt"/>
    <property type="match status" value="1"/>
</dbReference>
<comment type="cofactor">
    <cofactor evidence="11">
        <name>Mg(2+)</name>
        <dbReference type="ChEBI" id="CHEBI:18420"/>
    </cofactor>
</comment>
<dbReference type="Pfam" id="PF00535">
    <property type="entry name" value="Glycos_transf_2"/>
    <property type="match status" value="1"/>
</dbReference>
<evidence type="ECO:0000256" key="7">
    <source>
        <dbReference type="ARBA" id="ARBA00022916"/>
    </source>
</evidence>
<reference evidence="15 16" key="1">
    <citation type="submission" date="2014-03" db="EMBL/GenBank/DDBJ databases">
        <title>Whole genome sequence of Novosphingobium resinovorum KF1.</title>
        <authorList>
            <person name="Gan H.M."/>
            <person name="Gan H.Y."/>
            <person name="Chew T.H."/>
            <person name="Savka M.A."/>
        </authorList>
    </citation>
    <scope>NUCLEOTIDE SEQUENCE [LARGE SCALE GENOMIC DNA]</scope>
    <source>
        <strain evidence="15 16">KF1</strain>
    </source>
</reference>
<dbReference type="PANTHER" id="PTHR43867">
    <property type="entry name" value="CELLULOSE SYNTHASE CATALYTIC SUBUNIT A [UDP-FORMING]"/>
    <property type="match status" value="1"/>
</dbReference>
<evidence type="ECO:0000256" key="2">
    <source>
        <dbReference type="ARBA" id="ARBA00022475"/>
    </source>
</evidence>
<dbReference type="Gene3D" id="3.90.550.10">
    <property type="entry name" value="Spore Coat Polysaccharide Biosynthesis Protein SpsA, Chain A"/>
    <property type="match status" value="1"/>
</dbReference>
<dbReference type="Pfam" id="PF07238">
    <property type="entry name" value="PilZ"/>
    <property type="match status" value="1"/>
</dbReference>
<feature type="domain" description="PilZ" evidence="14">
    <location>
        <begin position="564"/>
        <end position="658"/>
    </location>
</feature>
<feature type="transmembrane region" description="Helical" evidence="11">
    <location>
        <begin position="738"/>
        <end position="757"/>
    </location>
</feature>
<evidence type="ECO:0000256" key="11">
    <source>
        <dbReference type="RuleBase" id="RU365020"/>
    </source>
</evidence>
<keyword evidence="11" id="KW-0973">c-di-GMP</keyword>
<evidence type="ECO:0000256" key="3">
    <source>
        <dbReference type="ARBA" id="ARBA00022519"/>
    </source>
</evidence>
<comment type="catalytic activity">
    <reaction evidence="10 11">
        <text>[(1-&gt;4)-beta-D-glucosyl](n) + UDP-alpha-D-glucose = [(1-&gt;4)-beta-D-glucosyl](n+1) + UDP + H(+)</text>
        <dbReference type="Rhea" id="RHEA:19929"/>
        <dbReference type="Rhea" id="RHEA-COMP:10033"/>
        <dbReference type="Rhea" id="RHEA-COMP:10034"/>
        <dbReference type="ChEBI" id="CHEBI:15378"/>
        <dbReference type="ChEBI" id="CHEBI:18246"/>
        <dbReference type="ChEBI" id="CHEBI:58223"/>
        <dbReference type="ChEBI" id="CHEBI:58885"/>
        <dbReference type="EC" id="2.4.1.12"/>
    </reaction>
</comment>
<evidence type="ECO:0000256" key="5">
    <source>
        <dbReference type="ARBA" id="ARBA00022679"/>
    </source>
</evidence>
<feature type="transmembrane region" description="Helical" evidence="11">
    <location>
        <begin position="38"/>
        <end position="54"/>
    </location>
</feature>
<dbReference type="RefSeq" id="WP_202902843.1">
    <property type="nucleotide sequence ID" value="NZ_JFYZ01000010.1"/>
</dbReference>
<keyword evidence="8 11" id="KW-1133">Transmembrane helix</keyword>
<dbReference type="Gene3D" id="2.40.10.220">
    <property type="entry name" value="predicted glycosyltransferase like domains"/>
    <property type="match status" value="1"/>
</dbReference>
<dbReference type="InterPro" id="IPR050321">
    <property type="entry name" value="Glycosyltr_2/OpgH_subfam"/>
</dbReference>
<feature type="transmembrane region" description="Helical" evidence="11">
    <location>
        <begin position="94"/>
        <end position="116"/>
    </location>
</feature>
<name>A0A031JZ08_9SPHN</name>
<dbReference type="NCBIfam" id="TIGR03030">
    <property type="entry name" value="CelA"/>
    <property type="match status" value="1"/>
</dbReference>
<evidence type="ECO:0000256" key="12">
    <source>
        <dbReference type="SAM" id="MobiDB-lite"/>
    </source>
</evidence>
<feature type="transmembrane region" description="Helical" evidence="11">
    <location>
        <begin position="536"/>
        <end position="557"/>
    </location>
</feature>
<dbReference type="PANTHER" id="PTHR43867:SF2">
    <property type="entry name" value="CELLULOSE SYNTHASE CATALYTIC SUBUNIT A [UDP-FORMING]"/>
    <property type="match status" value="1"/>
</dbReference>
<dbReference type="SUPFAM" id="SSF53448">
    <property type="entry name" value="Nucleotide-diphospho-sugar transferases"/>
    <property type="match status" value="1"/>
</dbReference>
<comment type="caution">
    <text evidence="15">The sequence shown here is derived from an EMBL/GenBank/DDBJ whole genome shotgun (WGS) entry which is preliminary data.</text>
</comment>
<dbReference type="GO" id="GO:0030244">
    <property type="term" value="P:cellulose biosynthetic process"/>
    <property type="evidence" value="ECO:0007669"/>
    <property type="project" value="UniProtKB-KW"/>
</dbReference>
<keyword evidence="7 11" id="KW-0135">Cellulose biosynthesis</keyword>